<feature type="transmembrane region" description="Helical" evidence="7">
    <location>
        <begin position="377"/>
        <end position="402"/>
    </location>
</feature>
<protein>
    <recommendedName>
        <fullName evidence="7">XK-related protein</fullName>
    </recommendedName>
</protein>
<keyword evidence="3" id="KW-1003">Cell membrane</keyword>
<evidence type="ECO:0000256" key="7">
    <source>
        <dbReference type="RuleBase" id="RU910716"/>
    </source>
</evidence>
<gene>
    <name evidence="8" type="ORF">Cfor_01892</name>
</gene>
<keyword evidence="4 7" id="KW-0812">Transmembrane</keyword>
<sequence length="445" mass="50861">MSLLLIADSKSDYYKNEEEDRLQNTAVPEKTCGRDCVDFVPNKAHVTNFDILVLIVSVVSHIIDVGLDINIAYRYFHSGKSVYFILTVIFILFPALVNTIISMRMYALDTESNSVSKMASREWVIRILVLFFQLAPVLRYCDSLSYALKSRNAEKQQDIVNQRHYYERMLKEDSDVALLRVFECFLEAAPQQILQISILLVDSRDESTFHWLHQAGSIVSSLLSMAWSMASYHRSIRFVQADKDNISWPGTVMQFMWHFMVTVSRIMSISAVATLFPMWTVVACAIHWGIMTMWLCMLDRTNFCKSSPNGATKKEHAGEVLFAATLALVYIFTYITPSEGRTRARYLVYYTVCFTENLVSAVTWASKASPEVQNTWYFLPLLIFSIVPFIVGIVFMILYYLYFHPKGISAVIHIKSPTNHIESPTNHIESHVSLAQDTDTSETQG</sequence>
<comment type="similarity">
    <text evidence="2 7">Belongs to the XK family.</text>
</comment>
<dbReference type="PANTHER" id="PTHR16024">
    <property type="entry name" value="XK-RELATED PROTEIN"/>
    <property type="match status" value="1"/>
</dbReference>
<dbReference type="OrthoDB" id="6136301at2759"/>
<evidence type="ECO:0000313" key="9">
    <source>
        <dbReference type="Proteomes" id="UP000502823"/>
    </source>
</evidence>
<dbReference type="FunCoup" id="A0A6L2Q049">
    <property type="interactions" value="318"/>
</dbReference>
<reference evidence="9" key="1">
    <citation type="submission" date="2020-01" db="EMBL/GenBank/DDBJ databases">
        <title>Draft genome sequence of the Termite Coptotermes fromosanus.</title>
        <authorList>
            <person name="Itakura S."/>
            <person name="Yosikawa Y."/>
            <person name="Umezawa K."/>
        </authorList>
    </citation>
    <scope>NUCLEOTIDE SEQUENCE [LARGE SCALE GENOMIC DNA]</scope>
</reference>
<dbReference type="AlphaFoldDB" id="A0A6L2Q049"/>
<feature type="transmembrane region" description="Helical" evidence="7">
    <location>
        <begin position="266"/>
        <end position="290"/>
    </location>
</feature>
<evidence type="ECO:0000256" key="4">
    <source>
        <dbReference type="ARBA" id="ARBA00022692"/>
    </source>
</evidence>
<dbReference type="InterPro" id="IPR018629">
    <property type="entry name" value="XK-rel"/>
</dbReference>
<dbReference type="PANTHER" id="PTHR16024:SF6">
    <property type="entry name" value="XK-RELATED PROTEIN"/>
    <property type="match status" value="1"/>
</dbReference>
<feature type="transmembrane region" description="Helical" evidence="7">
    <location>
        <begin position="316"/>
        <end position="335"/>
    </location>
</feature>
<keyword evidence="9" id="KW-1185">Reference proteome</keyword>
<organism evidence="8 9">
    <name type="scientific">Coptotermes formosanus</name>
    <name type="common">Formosan subterranean termite</name>
    <dbReference type="NCBI Taxonomy" id="36987"/>
    <lineage>
        <taxon>Eukaryota</taxon>
        <taxon>Metazoa</taxon>
        <taxon>Ecdysozoa</taxon>
        <taxon>Arthropoda</taxon>
        <taxon>Hexapoda</taxon>
        <taxon>Insecta</taxon>
        <taxon>Pterygota</taxon>
        <taxon>Neoptera</taxon>
        <taxon>Polyneoptera</taxon>
        <taxon>Dictyoptera</taxon>
        <taxon>Blattodea</taxon>
        <taxon>Blattoidea</taxon>
        <taxon>Termitoidae</taxon>
        <taxon>Rhinotermitidae</taxon>
        <taxon>Coptotermes</taxon>
    </lineage>
</organism>
<evidence type="ECO:0000313" key="8">
    <source>
        <dbReference type="EMBL" id="GFG38251.1"/>
    </source>
</evidence>
<dbReference type="GO" id="GO:0070782">
    <property type="term" value="P:phosphatidylserine exposure on apoptotic cell surface"/>
    <property type="evidence" value="ECO:0007669"/>
    <property type="project" value="TreeGrafter"/>
</dbReference>
<comment type="caution">
    <text evidence="8">The sequence shown here is derived from an EMBL/GenBank/DDBJ whole genome shotgun (WGS) entry which is preliminary data.</text>
</comment>
<comment type="subcellular location">
    <subcellularLocation>
        <location evidence="1">Cell membrane</location>
        <topology evidence="1">Multi-pass membrane protein</topology>
    </subcellularLocation>
    <subcellularLocation>
        <location evidence="7">Membrane</location>
        <topology evidence="7">Multi-pass membrane protein</topology>
    </subcellularLocation>
</comment>
<dbReference type="Pfam" id="PF09815">
    <property type="entry name" value="XK-related"/>
    <property type="match status" value="1"/>
</dbReference>
<feature type="transmembrane region" description="Helical" evidence="7">
    <location>
        <begin position="51"/>
        <end position="71"/>
    </location>
</feature>
<dbReference type="EMBL" id="BLKM01000764">
    <property type="protein sequence ID" value="GFG38251.1"/>
    <property type="molecule type" value="Genomic_DNA"/>
</dbReference>
<feature type="transmembrane region" description="Helical" evidence="7">
    <location>
        <begin position="123"/>
        <end position="141"/>
    </location>
</feature>
<dbReference type="InParanoid" id="A0A6L2Q049"/>
<feature type="transmembrane region" description="Helical" evidence="7">
    <location>
        <begin position="347"/>
        <end position="365"/>
    </location>
</feature>
<evidence type="ECO:0000256" key="3">
    <source>
        <dbReference type="ARBA" id="ARBA00022475"/>
    </source>
</evidence>
<dbReference type="GO" id="GO:1902742">
    <property type="term" value="P:apoptotic process involved in development"/>
    <property type="evidence" value="ECO:0007669"/>
    <property type="project" value="TreeGrafter"/>
</dbReference>
<feature type="transmembrane region" description="Helical" evidence="7">
    <location>
        <begin position="83"/>
        <end position="103"/>
    </location>
</feature>
<evidence type="ECO:0000256" key="2">
    <source>
        <dbReference type="ARBA" id="ARBA00008789"/>
    </source>
</evidence>
<evidence type="ECO:0000256" key="1">
    <source>
        <dbReference type="ARBA" id="ARBA00004651"/>
    </source>
</evidence>
<evidence type="ECO:0000256" key="6">
    <source>
        <dbReference type="ARBA" id="ARBA00023136"/>
    </source>
</evidence>
<keyword evidence="5 7" id="KW-1133">Transmembrane helix</keyword>
<dbReference type="InterPro" id="IPR050895">
    <property type="entry name" value="XK-related_scramblase"/>
</dbReference>
<keyword evidence="6 7" id="KW-0472">Membrane</keyword>
<proteinExistence type="inferred from homology"/>
<dbReference type="GO" id="GO:0005886">
    <property type="term" value="C:plasma membrane"/>
    <property type="evidence" value="ECO:0007669"/>
    <property type="project" value="UniProtKB-SubCell"/>
</dbReference>
<accession>A0A6L2Q049</accession>
<dbReference type="Proteomes" id="UP000502823">
    <property type="component" value="Unassembled WGS sequence"/>
</dbReference>
<evidence type="ECO:0000256" key="5">
    <source>
        <dbReference type="ARBA" id="ARBA00022989"/>
    </source>
</evidence>
<name>A0A6L2Q049_COPFO</name>
<dbReference type="GO" id="GO:0043652">
    <property type="term" value="P:engulfment of apoptotic cell"/>
    <property type="evidence" value="ECO:0007669"/>
    <property type="project" value="TreeGrafter"/>
</dbReference>